<protein>
    <submittedName>
        <fullName evidence="1">Uncharacterized protein</fullName>
    </submittedName>
</protein>
<organism evidence="1 2">
    <name type="scientific">Sphingopyxis flava</name>
    <dbReference type="NCBI Taxonomy" id="1507287"/>
    <lineage>
        <taxon>Bacteria</taxon>
        <taxon>Pseudomonadati</taxon>
        <taxon>Pseudomonadota</taxon>
        <taxon>Alphaproteobacteria</taxon>
        <taxon>Sphingomonadales</taxon>
        <taxon>Sphingomonadaceae</taxon>
        <taxon>Sphingopyxis</taxon>
    </lineage>
</organism>
<gene>
    <name evidence="1" type="ORF">SAMN06295937_100383</name>
</gene>
<dbReference type="EMBL" id="FUYP01000003">
    <property type="protein sequence ID" value="SKB32479.1"/>
    <property type="molecule type" value="Genomic_DNA"/>
</dbReference>
<accession>A0A1T5ACC8</accession>
<sequence>MAGQTERIIFNREADEDVFVQYTETLTEPGMTKPMKFQRSRLPEDGVHLQISGTATEMEIVVERSTNDPNGPNPNWAPTTVEPISGDLSAGIAPFRFSEPCRAYWRVRVVTLEGGNIIVVLTGEQPK</sequence>
<reference evidence="2" key="1">
    <citation type="submission" date="2017-02" db="EMBL/GenBank/DDBJ databases">
        <authorList>
            <person name="Varghese N."/>
            <person name="Submissions S."/>
        </authorList>
    </citation>
    <scope>NUCLEOTIDE SEQUENCE [LARGE SCALE GENOMIC DNA]</scope>
    <source>
        <strain evidence="2">R11H</strain>
    </source>
</reference>
<proteinExistence type="predicted"/>
<dbReference type="RefSeq" id="WP_079637277.1">
    <property type="nucleotide sequence ID" value="NZ_FUYP01000003.1"/>
</dbReference>
<keyword evidence="2" id="KW-1185">Reference proteome</keyword>
<evidence type="ECO:0000313" key="2">
    <source>
        <dbReference type="Proteomes" id="UP000190044"/>
    </source>
</evidence>
<name>A0A1T5ACC8_9SPHN</name>
<dbReference type="AlphaFoldDB" id="A0A1T5ACC8"/>
<dbReference type="Proteomes" id="UP000190044">
    <property type="component" value="Unassembled WGS sequence"/>
</dbReference>
<evidence type="ECO:0000313" key="1">
    <source>
        <dbReference type="EMBL" id="SKB32479.1"/>
    </source>
</evidence>